<evidence type="ECO:0000256" key="3">
    <source>
        <dbReference type="ARBA" id="ARBA00022525"/>
    </source>
</evidence>
<dbReference type="GO" id="GO:0016042">
    <property type="term" value="P:lipid catabolic process"/>
    <property type="evidence" value="ECO:0007669"/>
    <property type="project" value="TreeGrafter"/>
</dbReference>
<sequence length="381" mass="43628">MWPNQILSSLLLNFVYKDVCYDGYGCFSNAPPYDISFALLPRDPTILNTTYYWHTREESKPEVFKAPFRKLPSMKPKDKTYIVTHGFIENYGRFWVKPMINELLKNNDCNVIFVDWKDGAWYPYNQAFGDARVIAVEISQLIIRLHQEGMVSLDSLHLIGFSLGAHVMGRVGHLLKDQHLHVSRITGLDPAGPKLAEDDTHRNISLDKTDAQFVDIIHSDAETPLLGTLKRQGHVDFYPNGGLHQPGCKKTTSNFDLFKPADTIFDLVSCSHYRAIIYFIRSINHPHAFKAFKCKSYKAFLKGECTNCRKDEDACQHQGFHVSRNARGKYYLLTMKKKPFSGHHYHVCMKTGNIPYASLSGMIDFRLFGEKGTTQIHTIDR</sequence>
<dbReference type="Pfam" id="PF00151">
    <property type="entry name" value="Lipase"/>
    <property type="match status" value="1"/>
</dbReference>
<accession>A0A7M6DP85</accession>
<dbReference type="GO" id="GO:0005615">
    <property type="term" value="C:extracellular space"/>
    <property type="evidence" value="ECO:0007669"/>
    <property type="project" value="TreeGrafter"/>
</dbReference>
<dbReference type="Gene3D" id="3.40.50.1820">
    <property type="entry name" value="alpha/beta hydrolase"/>
    <property type="match status" value="1"/>
</dbReference>
<proteinExistence type="inferred from homology"/>
<dbReference type="InterPro" id="IPR013818">
    <property type="entry name" value="Lipase"/>
</dbReference>
<dbReference type="CDD" id="cd00707">
    <property type="entry name" value="Pancreat_lipase_like"/>
    <property type="match status" value="1"/>
</dbReference>
<comment type="similarity">
    <text evidence="2 5">Belongs to the AB hydrolase superfamily. Lipase family.</text>
</comment>
<dbReference type="GO" id="GO:0016298">
    <property type="term" value="F:lipase activity"/>
    <property type="evidence" value="ECO:0007669"/>
    <property type="project" value="InterPro"/>
</dbReference>
<dbReference type="PROSITE" id="PS50095">
    <property type="entry name" value="PLAT"/>
    <property type="match status" value="1"/>
</dbReference>
<dbReference type="InterPro" id="IPR000734">
    <property type="entry name" value="TAG_lipase"/>
</dbReference>
<dbReference type="EnsemblMetazoa" id="CLYHEMT019605.1">
    <property type="protein sequence ID" value="CLYHEMP019605.1"/>
    <property type="gene ID" value="CLYHEMG019605"/>
</dbReference>
<evidence type="ECO:0000256" key="4">
    <source>
        <dbReference type="PROSITE-ProRule" id="PRU00152"/>
    </source>
</evidence>
<organism evidence="7 8">
    <name type="scientific">Clytia hemisphaerica</name>
    <dbReference type="NCBI Taxonomy" id="252671"/>
    <lineage>
        <taxon>Eukaryota</taxon>
        <taxon>Metazoa</taxon>
        <taxon>Cnidaria</taxon>
        <taxon>Hydrozoa</taxon>
        <taxon>Hydroidolina</taxon>
        <taxon>Leptothecata</taxon>
        <taxon>Obeliida</taxon>
        <taxon>Clytiidae</taxon>
        <taxon>Clytia</taxon>
    </lineage>
</organism>
<reference evidence="7" key="1">
    <citation type="submission" date="2021-01" db="UniProtKB">
        <authorList>
            <consortium name="EnsemblMetazoa"/>
        </authorList>
    </citation>
    <scope>IDENTIFICATION</scope>
</reference>
<dbReference type="Proteomes" id="UP000594262">
    <property type="component" value="Unplaced"/>
</dbReference>
<dbReference type="OrthoDB" id="6019621at2759"/>
<evidence type="ECO:0000313" key="8">
    <source>
        <dbReference type="Proteomes" id="UP000594262"/>
    </source>
</evidence>
<name>A0A7M6DP85_9CNID</name>
<evidence type="ECO:0000313" key="7">
    <source>
        <dbReference type="EnsemblMetazoa" id="CLYHEMP019605.1"/>
    </source>
</evidence>
<dbReference type="PANTHER" id="PTHR11610">
    <property type="entry name" value="LIPASE"/>
    <property type="match status" value="1"/>
</dbReference>
<dbReference type="AlphaFoldDB" id="A0A7M6DP85"/>
<dbReference type="SUPFAM" id="SSF53474">
    <property type="entry name" value="alpha/beta-Hydrolases"/>
    <property type="match status" value="1"/>
</dbReference>
<evidence type="ECO:0000256" key="1">
    <source>
        <dbReference type="ARBA" id="ARBA00004613"/>
    </source>
</evidence>
<dbReference type="PRINTS" id="PR00821">
    <property type="entry name" value="TAGLIPASE"/>
</dbReference>
<comment type="subcellular location">
    <subcellularLocation>
        <location evidence="1">Secreted</location>
    </subcellularLocation>
</comment>
<evidence type="ECO:0000259" key="6">
    <source>
        <dbReference type="PROSITE" id="PS50095"/>
    </source>
</evidence>
<keyword evidence="8" id="KW-1185">Reference proteome</keyword>
<evidence type="ECO:0000256" key="5">
    <source>
        <dbReference type="RuleBase" id="RU004262"/>
    </source>
</evidence>
<feature type="domain" description="PLAT" evidence="6">
    <location>
        <begin position="343"/>
        <end position="381"/>
    </location>
</feature>
<keyword evidence="3" id="KW-0964">Secreted</keyword>
<dbReference type="InterPro" id="IPR033906">
    <property type="entry name" value="Lipase_N"/>
</dbReference>
<protein>
    <recommendedName>
        <fullName evidence="6">PLAT domain-containing protein</fullName>
    </recommendedName>
</protein>
<comment type="caution">
    <text evidence="4">Lacks conserved residue(s) required for the propagation of feature annotation.</text>
</comment>
<dbReference type="InterPro" id="IPR029058">
    <property type="entry name" value="AB_hydrolase_fold"/>
</dbReference>
<dbReference type="PANTHER" id="PTHR11610:SF178">
    <property type="entry name" value="LIPASE MEMBER H-A-LIKE PROTEIN"/>
    <property type="match status" value="1"/>
</dbReference>
<dbReference type="InterPro" id="IPR001024">
    <property type="entry name" value="PLAT/LH2_dom"/>
</dbReference>
<evidence type="ECO:0000256" key="2">
    <source>
        <dbReference type="ARBA" id="ARBA00010701"/>
    </source>
</evidence>